<evidence type="ECO:0000313" key="1">
    <source>
        <dbReference type="EMBL" id="OGZ05867.1"/>
    </source>
</evidence>
<organism evidence="1 2">
    <name type="scientific">Candidatus Lloydbacteria bacterium RIFCSPHIGHO2_01_FULL_49_22</name>
    <dbReference type="NCBI Taxonomy" id="1798658"/>
    <lineage>
        <taxon>Bacteria</taxon>
        <taxon>Candidatus Lloydiibacteriota</taxon>
    </lineage>
</organism>
<name>A0A1G2CX57_9BACT</name>
<dbReference type="EMBL" id="MHLI01000006">
    <property type="protein sequence ID" value="OGZ05867.1"/>
    <property type="molecule type" value="Genomic_DNA"/>
</dbReference>
<proteinExistence type="predicted"/>
<evidence type="ECO:0000313" key="2">
    <source>
        <dbReference type="Proteomes" id="UP000177122"/>
    </source>
</evidence>
<accession>A0A1G2CX57</accession>
<protein>
    <submittedName>
        <fullName evidence="1">Uncharacterized protein</fullName>
    </submittedName>
</protein>
<sequence length="178" mass="19532">MGKYKTFGRPEAVWNKLGGEYGVDLFLAGKTSVVPVGSNILTIDRSVRPVYPDFVNEVMHPELEDIGPSNFDLSTLPLYLHPEQKNHGRMDGIRLYAFLKDSGLIEHCLDLRVGEELVKQRHLWPMAWSGKAVLLWKSVVRDSSGNLGVPCVSGGVCIGWVWLGTKVGRGGPAALSST</sequence>
<comment type="caution">
    <text evidence="1">The sequence shown here is derived from an EMBL/GenBank/DDBJ whole genome shotgun (WGS) entry which is preliminary data.</text>
</comment>
<reference evidence="1 2" key="1">
    <citation type="journal article" date="2016" name="Nat. Commun.">
        <title>Thousands of microbial genomes shed light on interconnected biogeochemical processes in an aquifer system.</title>
        <authorList>
            <person name="Anantharaman K."/>
            <person name="Brown C.T."/>
            <person name="Hug L.A."/>
            <person name="Sharon I."/>
            <person name="Castelle C.J."/>
            <person name="Probst A.J."/>
            <person name="Thomas B.C."/>
            <person name="Singh A."/>
            <person name="Wilkins M.J."/>
            <person name="Karaoz U."/>
            <person name="Brodie E.L."/>
            <person name="Williams K.H."/>
            <person name="Hubbard S.S."/>
            <person name="Banfield J.F."/>
        </authorList>
    </citation>
    <scope>NUCLEOTIDE SEQUENCE [LARGE SCALE GENOMIC DNA]</scope>
</reference>
<gene>
    <name evidence="1" type="ORF">A2845_03630</name>
</gene>
<dbReference type="Proteomes" id="UP000177122">
    <property type="component" value="Unassembled WGS sequence"/>
</dbReference>
<dbReference type="AlphaFoldDB" id="A0A1G2CX57"/>